<evidence type="ECO:0000313" key="1">
    <source>
        <dbReference type="EMBL" id="RMZ94596.1"/>
    </source>
</evidence>
<protein>
    <submittedName>
        <fullName evidence="1">Uncharacterized protein</fullName>
    </submittedName>
</protein>
<reference evidence="1 2" key="1">
    <citation type="journal article" date="2018" name="Sci. Rep.">
        <title>Genomic signatures of local adaptation to the degree of environmental predictability in rotifers.</title>
        <authorList>
            <person name="Franch-Gras L."/>
            <person name="Hahn C."/>
            <person name="Garcia-Roger E.M."/>
            <person name="Carmona M.J."/>
            <person name="Serra M."/>
            <person name="Gomez A."/>
        </authorList>
    </citation>
    <scope>NUCLEOTIDE SEQUENCE [LARGE SCALE GENOMIC DNA]</scope>
    <source>
        <strain evidence="1">HYR1</strain>
    </source>
</reference>
<keyword evidence="2" id="KW-1185">Reference proteome</keyword>
<dbReference type="Proteomes" id="UP000276133">
    <property type="component" value="Unassembled WGS sequence"/>
</dbReference>
<proteinExistence type="predicted"/>
<evidence type="ECO:0000313" key="2">
    <source>
        <dbReference type="Proteomes" id="UP000276133"/>
    </source>
</evidence>
<gene>
    <name evidence="1" type="ORF">BpHYR1_036282</name>
</gene>
<name>A0A3M7P686_BRAPC</name>
<dbReference type="AlphaFoldDB" id="A0A3M7P686"/>
<accession>A0A3M7P686</accession>
<sequence length="74" mass="8683">MCVKADLLSYLFPSALAMPNTLVEIYKDNMMDNELKANLFKYLKAKKHSMIIGKRNSFEKTKNHYFKNSESYPE</sequence>
<comment type="caution">
    <text evidence="1">The sequence shown here is derived from an EMBL/GenBank/DDBJ whole genome shotgun (WGS) entry which is preliminary data.</text>
</comment>
<organism evidence="1 2">
    <name type="scientific">Brachionus plicatilis</name>
    <name type="common">Marine rotifer</name>
    <name type="synonym">Brachionus muelleri</name>
    <dbReference type="NCBI Taxonomy" id="10195"/>
    <lineage>
        <taxon>Eukaryota</taxon>
        <taxon>Metazoa</taxon>
        <taxon>Spiralia</taxon>
        <taxon>Gnathifera</taxon>
        <taxon>Rotifera</taxon>
        <taxon>Eurotatoria</taxon>
        <taxon>Monogononta</taxon>
        <taxon>Pseudotrocha</taxon>
        <taxon>Ploima</taxon>
        <taxon>Brachionidae</taxon>
        <taxon>Brachionus</taxon>
    </lineage>
</organism>
<dbReference type="EMBL" id="REGN01012938">
    <property type="protein sequence ID" value="RMZ94596.1"/>
    <property type="molecule type" value="Genomic_DNA"/>
</dbReference>
<dbReference type="OrthoDB" id="10459702at2759"/>